<feature type="transmembrane region" description="Helical" evidence="6">
    <location>
        <begin position="58"/>
        <end position="75"/>
    </location>
</feature>
<evidence type="ECO:0000313" key="8">
    <source>
        <dbReference type="Proteomes" id="UP000640614"/>
    </source>
</evidence>
<keyword evidence="8" id="KW-1185">Reference proteome</keyword>
<evidence type="ECO:0000256" key="2">
    <source>
        <dbReference type="ARBA" id="ARBA00022475"/>
    </source>
</evidence>
<evidence type="ECO:0000256" key="5">
    <source>
        <dbReference type="ARBA" id="ARBA00023136"/>
    </source>
</evidence>
<feature type="transmembrane region" description="Helical" evidence="6">
    <location>
        <begin position="166"/>
        <end position="184"/>
    </location>
</feature>
<sequence>MKKIYKIKDRVLKSKFTVDSFWALFGNIIAKGLALTSGILVARFLGKDVYGEFGMIKNTLMSLAIFSTLGLGYTSTKFIAEYKLSKPDYIPLILKYCRLITLSVSSFLTLIFFFTAKEIAYSILENVNLEIPLKFMSFWLIFNAVSTTQLGILAGFGSFKEIAKNSIITGIATFMLSLLLTFFFGLKGALTALLIVQILDCFLNYRQIKINCNELIINSVRDKSFLKEILLFSIPVSLQEGVYALTSWLISLILIKFSNYGELGMYSAAIQWSVIILFIPGIMRNVILTHLSEQKDNLDNHKRILKLTIIVNVVMTMIPVIIVIAISSFLGSIYGTSYNGISTLINLAVLSTVFISISNVYSQAYMSIGKNWIMLGFRVIRDFGIIGFFFVVKFFFRTSAEAILFSVFILNFLFMILMAVYYKWKLN</sequence>
<feature type="transmembrane region" description="Helical" evidence="6">
    <location>
        <begin position="96"/>
        <end position="116"/>
    </location>
</feature>
<evidence type="ECO:0000256" key="1">
    <source>
        <dbReference type="ARBA" id="ARBA00004651"/>
    </source>
</evidence>
<reference evidence="7 8" key="1">
    <citation type="submission" date="2018-07" db="EMBL/GenBank/DDBJ databases">
        <title>Genome assembly of strain KB82.</title>
        <authorList>
            <person name="Kukolya J."/>
            <person name="Horvath B."/>
            <person name="Nagy I."/>
            <person name="Toth A."/>
        </authorList>
    </citation>
    <scope>NUCLEOTIDE SEQUENCE [LARGE SCALE GENOMIC DNA]</scope>
    <source>
        <strain evidence="7 8">Kb82</strain>
    </source>
</reference>
<evidence type="ECO:0000256" key="3">
    <source>
        <dbReference type="ARBA" id="ARBA00022692"/>
    </source>
</evidence>
<feature type="transmembrane region" description="Helical" evidence="6">
    <location>
        <begin position="21"/>
        <end position="46"/>
    </location>
</feature>
<keyword evidence="3 6" id="KW-0812">Transmembrane</keyword>
<dbReference type="Pfam" id="PF01943">
    <property type="entry name" value="Polysacc_synt"/>
    <property type="match status" value="1"/>
</dbReference>
<gene>
    <name evidence="7" type="ORF">C4F50_19220</name>
</gene>
<evidence type="ECO:0000256" key="4">
    <source>
        <dbReference type="ARBA" id="ARBA00022989"/>
    </source>
</evidence>
<feature type="transmembrane region" description="Helical" evidence="6">
    <location>
        <begin position="263"/>
        <end position="283"/>
    </location>
</feature>
<evidence type="ECO:0000313" key="7">
    <source>
        <dbReference type="EMBL" id="MBE8727054.1"/>
    </source>
</evidence>
<accession>A0ABR9TPT6</accession>
<name>A0ABR9TPT6_9FLAO</name>
<protein>
    <recommendedName>
        <fullName evidence="9">Polysaccharide biosynthesis protein</fullName>
    </recommendedName>
</protein>
<dbReference type="PANTHER" id="PTHR30250">
    <property type="entry name" value="PST FAMILY PREDICTED COLANIC ACID TRANSPORTER"/>
    <property type="match status" value="1"/>
</dbReference>
<keyword evidence="4 6" id="KW-1133">Transmembrane helix</keyword>
<dbReference type="InterPro" id="IPR050833">
    <property type="entry name" value="Poly_Biosynth_Transport"/>
</dbReference>
<feature type="transmembrane region" description="Helical" evidence="6">
    <location>
        <begin position="402"/>
        <end position="422"/>
    </location>
</feature>
<feature type="transmembrane region" description="Helical" evidence="6">
    <location>
        <begin position="136"/>
        <end position="159"/>
    </location>
</feature>
<keyword evidence="5 6" id="KW-0472">Membrane</keyword>
<dbReference type="PANTHER" id="PTHR30250:SF11">
    <property type="entry name" value="O-ANTIGEN TRANSPORTER-RELATED"/>
    <property type="match status" value="1"/>
</dbReference>
<feature type="transmembrane region" description="Helical" evidence="6">
    <location>
        <begin position="304"/>
        <end position="334"/>
    </location>
</feature>
<dbReference type="InterPro" id="IPR002797">
    <property type="entry name" value="Polysacc_synth"/>
</dbReference>
<comment type="caution">
    <text evidence="7">The sequence shown here is derived from an EMBL/GenBank/DDBJ whole genome shotgun (WGS) entry which is preliminary data.</text>
</comment>
<dbReference type="RefSeq" id="WP_194140216.1">
    <property type="nucleotide sequence ID" value="NZ_PRDM01000004.1"/>
</dbReference>
<organism evidence="7 8">
    <name type="scientific">Flavobacterium hungaricum</name>
    <dbReference type="NCBI Taxonomy" id="2082725"/>
    <lineage>
        <taxon>Bacteria</taxon>
        <taxon>Pseudomonadati</taxon>
        <taxon>Bacteroidota</taxon>
        <taxon>Flavobacteriia</taxon>
        <taxon>Flavobacteriales</taxon>
        <taxon>Flavobacteriaceae</taxon>
        <taxon>Flavobacterium</taxon>
    </lineage>
</organism>
<feature type="transmembrane region" description="Helical" evidence="6">
    <location>
        <begin position="190"/>
        <end position="208"/>
    </location>
</feature>
<dbReference type="EMBL" id="PRDM01000004">
    <property type="protein sequence ID" value="MBE8727054.1"/>
    <property type="molecule type" value="Genomic_DNA"/>
</dbReference>
<feature type="transmembrane region" description="Helical" evidence="6">
    <location>
        <begin position="373"/>
        <end position="396"/>
    </location>
</feature>
<dbReference type="Proteomes" id="UP000640614">
    <property type="component" value="Unassembled WGS sequence"/>
</dbReference>
<feature type="transmembrane region" description="Helical" evidence="6">
    <location>
        <begin position="340"/>
        <end position="361"/>
    </location>
</feature>
<evidence type="ECO:0008006" key="9">
    <source>
        <dbReference type="Google" id="ProtNLM"/>
    </source>
</evidence>
<comment type="subcellular location">
    <subcellularLocation>
        <location evidence="1">Cell membrane</location>
        <topology evidence="1">Multi-pass membrane protein</topology>
    </subcellularLocation>
</comment>
<proteinExistence type="predicted"/>
<keyword evidence="2" id="KW-1003">Cell membrane</keyword>
<feature type="transmembrane region" description="Helical" evidence="6">
    <location>
        <begin position="229"/>
        <end position="257"/>
    </location>
</feature>
<evidence type="ECO:0000256" key="6">
    <source>
        <dbReference type="SAM" id="Phobius"/>
    </source>
</evidence>